<accession>A0A6A6JH22</accession>
<organism evidence="1 2">
    <name type="scientific">Westerdykella ornata</name>
    <dbReference type="NCBI Taxonomy" id="318751"/>
    <lineage>
        <taxon>Eukaryota</taxon>
        <taxon>Fungi</taxon>
        <taxon>Dikarya</taxon>
        <taxon>Ascomycota</taxon>
        <taxon>Pezizomycotina</taxon>
        <taxon>Dothideomycetes</taxon>
        <taxon>Pleosporomycetidae</taxon>
        <taxon>Pleosporales</taxon>
        <taxon>Sporormiaceae</taxon>
        <taxon>Westerdykella</taxon>
    </lineage>
</organism>
<keyword evidence="2" id="KW-1185">Reference proteome</keyword>
<evidence type="ECO:0000313" key="2">
    <source>
        <dbReference type="Proteomes" id="UP000800097"/>
    </source>
</evidence>
<dbReference type="AlphaFoldDB" id="A0A6A6JH22"/>
<name>A0A6A6JH22_WESOR</name>
<protein>
    <submittedName>
        <fullName evidence="1">Uncharacterized protein</fullName>
    </submittedName>
</protein>
<evidence type="ECO:0000313" key="1">
    <source>
        <dbReference type="EMBL" id="KAF2275702.1"/>
    </source>
</evidence>
<reference evidence="1" key="1">
    <citation type="journal article" date="2020" name="Stud. Mycol.">
        <title>101 Dothideomycetes genomes: a test case for predicting lifestyles and emergence of pathogens.</title>
        <authorList>
            <person name="Haridas S."/>
            <person name="Albert R."/>
            <person name="Binder M."/>
            <person name="Bloem J."/>
            <person name="Labutti K."/>
            <person name="Salamov A."/>
            <person name="Andreopoulos B."/>
            <person name="Baker S."/>
            <person name="Barry K."/>
            <person name="Bills G."/>
            <person name="Bluhm B."/>
            <person name="Cannon C."/>
            <person name="Castanera R."/>
            <person name="Culley D."/>
            <person name="Daum C."/>
            <person name="Ezra D."/>
            <person name="Gonzalez J."/>
            <person name="Henrissat B."/>
            <person name="Kuo A."/>
            <person name="Liang C."/>
            <person name="Lipzen A."/>
            <person name="Lutzoni F."/>
            <person name="Magnuson J."/>
            <person name="Mondo S."/>
            <person name="Nolan M."/>
            <person name="Ohm R."/>
            <person name="Pangilinan J."/>
            <person name="Park H.-J."/>
            <person name="Ramirez L."/>
            <person name="Alfaro M."/>
            <person name="Sun H."/>
            <person name="Tritt A."/>
            <person name="Yoshinaga Y."/>
            <person name="Zwiers L.-H."/>
            <person name="Turgeon B."/>
            <person name="Goodwin S."/>
            <person name="Spatafora J."/>
            <person name="Crous P."/>
            <person name="Grigoriev I."/>
        </authorList>
    </citation>
    <scope>NUCLEOTIDE SEQUENCE</scope>
    <source>
        <strain evidence="1">CBS 379.55</strain>
    </source>
</reference>
<gene>
    <name evidence="1" type="ORF">EI97DRAFT_443120</name>
</gene>
<dbReference type="EMBL" id="ML986496">
    <property type="protein sequence ID" value="KAF2275702.1"/>
    <property type="molecule type" value="Genomic_DNA"/>
</dbReference>
<dbReference type="RefSeq" id="XP_033653241.1">
    <property type="nucleotide sequence ID" value="XM_033799798.1"/>
</dbReference>
<proteinExistence type="predicted"/>
<dbReference type="Proteomes" id="UP000800097">
    <property type="component" value="Unassembled WGS sequence"/>
</dbReference>
<sequence>MSSGSALRCVTEDLPEGLELHLEHLRSCHEWWNVQSYSGREELKVSEASSSSPLPHIVWNNKTTTPPGRYKVTEFTTLLRMRRPSPSGIATAMAGASGMGEKLRFLRNLWKTITRSSLRPVSKKAPISLASLDSLAPVRHDITAAVAEAGRSYPRETEIPTIPLGDILPVRPASHGVPHRTPFDATEFYIVRTSGPAQGPASPEIARALEGWQYHNTCRCAAFVASHVLCQMLRGDPDIEKLRWHSFAVRKPFVLFPDIFLEKEFEPLTFLNHEVIVLYGQKGAYVMDLSGKQFGLPDLFFTLEEYAQYTIVDAPSCTRSPSRELEKQGIPLDFRFKEPASIDTYELAWLMQFALDACIHGHRIVRTESKTAQCGLLDLPPSERKLAHSQVTGLFELGMRKLKSSETFGEDLEDYRKWGRTFWPDILNQKVASRADELKEHGSGIVC</sequence>
<dbReference type="GeneID" id="54552973"/>